<accession>A0A4Y2DKS7</accession>
<gene>
    <name evidence="2" type="ORF">AVEN_13233_1</name>
</gene>
<keyword evidence="1" id="KW-0732">Signal</keyword>
<evidence type="ECO:0000313" key="2">
    <source>
        <dbReference type="EMBL" id="GBM17351.1"/>
    </source>
</evidence>
<proteinExistence type="predicted"/>
<dbReference type="EMBL" id="BGPR01000387">
    <property type="protein sequence ID" value="GBM17351.1"/>
    <property type="molecule type" value="Genomic_DNA"/>
</dbReference>
<dbReference type="Proteomes" id="UP000499080">
    <property type="component" value="Unassembled WGS sequence"/>
</dbReference>
<name>A0A4Y2DKS7_ARAVE</name>
<evidence type="ECO:0000313" key="3">
    <source>
        <dbReference type="Proteomes" id="UP000499080"/>
    </source>
</evidence>
<keyword evidence="3" id="KW-1185">Reference proteome</keyword>
<dbReference type="AlphaFoldDB" id="A0A4Y2DKS7"/>
<reference evidence="2 3" key="1">
    <citation type="journal article" date="2019" name="Sci. Rep.">
        <title>Orb-weaving spider Araneus ventricosus genome elucidates the spidroin gene catalogue.</title>
        <authorList>
            <person name="Kono N."/>
            <person name="Nakamura H."/>
            <person name="Ohtoshi R."/>
            <person name="Moran D.A.P."/>
            <person name="Shinohara A."/>
            <person name="Yoshida Y."/>
            <person name="Fujiwara M."/>
            <person name="Mori M."/>
            <person name="Tomita M."/>
            <person name="Arakawa K."/>
        </authorList>
    </citation>
    <scope>NUCLEOTIDE SEQUENCE [LARGE SCALE GENOMIC DNA]</scope>
</reference>
<evidence type="ECO:0000256" key="1">
    <source>
        <dbReference type="SAM" id="SignalP"/>
    </source>
</evidence>
<sequence length="159" mass="18281">MIILELAIFLISCNAIKIQEFQTRFLSRFSSHRLAYKKNSNFFYWIKLSSKKFINRGANQGFGGWFEICFQNVPCFFTSVVIGLTVELSFDALVNCGNISAFSNHSNFSAFSSLFRTWIIFNYEAPTTTIQLTFMSSFHDKLELNFRNANGDPPGIFIF</sequence>
<protein>
    <submittedName>
        <fullName evidence="2">Uncharacterized protein</fullName>
    </submittedName>
</protein>
<feature type="signal peptide" evidence="1">
    <location>
        <begin position="1"/>
        <end position="15"/>
    </location>
</feature>
<comment type="caution">
    <text evidence="2">The sequence shown here is derived from an EMBL/GenBank/DDBJ whole genome shotgun (WGS) entry which is preliminary data.</text>
</comment>
<feature type="chain" id="PRO_5021308331" evidence="1">
    <location>
        <begin position="16"/>
        <end position="159"/>
    </location>
</feature>
<organism evidence="2 3">
    <name type="scientific">Araneus ventricosus</name>
    <name type="common">Orbweaver spider</name>
    <name type="synonym">Epeira ventricosa</name>
    <dbReference type="NCBI Taxonomy" id="182803"/>
    <lineage>
        <taxon>Eukaryota</taxon>
        <taxon>Metazoa</taxon>
        <taxon>Ecdysozoa</taxon>
        <taxon>Arthropoda</taxon>
        <taxon>Chelicerata</taxon>
        <taxon>Arachnida</taxon>
        <taxon>Araneae</taxon>
        <taxon>Araneomorphae</taxon>
        <taxon>Entelegynae</taxon>
        <taxon>Araneoidea</taxon>
        <taxon>Araneidae</taxon>
        <taxon>Araneus</taxon>
    </lineage>
</organism>